<sequence length="146" mass="15634">MVTVAVAGGTGAVGHETPGNRPLPQGSRPEEGTALVPTFQVDYSDVDALQAFLEEMDVHTVISAFGITTTSLGTSQLNLVRAAEQSSATRRFIPSSSAIRYPEERRGGVAPEQPTTSQGRTTYNPLSGVKILPLTARDMLEKYWKA</sequence>
<dbReference type="Proteomes" id="UP000076552">
    <property type="component" value="Unassembled WGS sequence"/>
</dbReference>
<dbReference type="InterPro" id="IPR036291">
    <property type="entry name" value="NAD(P)-bd_dom_sf"/>
</dbReference>
<feature type="region of interest" description="Disordered" evidence="1">
    <location>
        <begin position="104"/>
        <end position="124"/>
    </location>
</feature>
<dbReference type="Gene3D" id="3.40.50.720">
    <property type="entry name" value="NAD(P)-binding Rossmann-like Domain"/>
    <property type="match status" value="1"/>
</dbReference>
<reference evidence="2 3" key="1">
    <citation type="submission" date="2015-06" db="EMBL/GenBank/DDBJ databases">
        <title>Survival trade-offs in plant roots during colonization by closely related pathogenic and mutualistic fungi.</title>
        <authorList>
            <person name="Hacquard S."/>
            <person name="Kracher B."/>
            <person name="Hiruma K."/>
            <person name="Weinman A."/>
            <person name="Muench P."/>
            <person name="Garrido Oter R."/>
            <person name="Ver Loren van Themaat E."/>
            <person name="Dallerey J.-F."/>
            <person name="Damm U."/>
            <person name="Henrissat B."/>
            <person name="Lespinet O."/>
            <person name="Thon M."/>
            <person name="Kemen E."/>
            <person name="McHardy A.C."/>
            <person name="Schulze-Lefert P."/>
            <person name="O'Connell R.J."/>
        </authorList>
    </citation>
    <scope>NUCLEOTIDE SEQUENCE [LARGE SCALE GENOMIC DNA]</scope>
    <source>
        <strain evidence="2 3">0861</strain>
    </source>
</reference>
<gene>
    <name evidence="2" type="ORF">CT0861_11342</name>
</gene>
<keyword evidence="3" id="KW-1185">Reference proteome</keyword>
<dbReference type="STRING" id="708197.A0A166TFF7"/>
<proteinExistence type="predicted"/>
<name>A0A166TFF7_9PEZI</name>
<dbReference type="EMBL" id="LFIV01000063">
    <property type="protein sequence ID" value="KZL71999.1"/>
    <property type="molecule type" value="Genomic_DNA"/>
</dbReference>
<feature type="compositionally biased region" description="Polar residues" evidence="1">
    <location>
        <begin position="113"/>
        <end position="124"/>
    </location>
</feature>
<dbReference type="SUPFAM" id="SSF51735">
    <property type="entry name" value="NAD(P)-binding Rossmann-fold domains"/>
    <property type="match status" value="1"/>
</dbReference>
<evidence type="ECO:0000256" key="1">
    <source>
        <dbReference type="SAM" id="MobiDB-lite"/>
    </source>
</evidence>
<feature type="region of interest" description="Disordered" evidence="1">
    <location>
        <begin position="1"/>
        <end position="32"/>
    </location>
</feature>
<accession>A0A166TFF7</accession>
<dbReference type="AlphaFoldDB" id="A0A166TFF7"/>
<protein>
    <submittedName>
        <fullName evidence="2">ThiF family protein</fullName>
    </submittedName>
</protein>
<evidence type="ECO:0000313" key="3">
    <source>
        <dbReference type="Proteomes" id="UP000076552"/>
    </source>
</evidence>
<organism evidence="2 3">
    <name type="scientific">Colletotrichum tofieldiae</name>
    <dbReference type="NCBI Taxonomy" id="708197"/>
    <lineage>
        <taxon>Eukaryota</taxon>
        <taxon>Fungi</taxon>
        <taxon>Dikarya</taxon>
        <taxon>Ascomycota</taxon>
        <taxon>Pezizomycotina</taxon>
        <taxon>Sordariomycetes</taxon>
        <taxon>Hypocreomycetidae</taxon>
        <taxon>Glomerellales</taxon>
        <taxon>Glomerellaceae</taxon>
        <taxon>Colletotrichum</taxon>
        <taxon>Colletotrichum spaethianum species complex</taxon>
    </lineage>
</organism>
<evidence type="ECO:0000313" key="2">
    <source>
        <dbReference type="EMBL" id="KZL71999.1"/>
    </source>
</evidence>
<comment type="caution">
    <text evidence="2">The sequence shown here is derived from an EMBL/GenBank/DDBJ whole genome shotgun (WGS) entry which is preliminary data.</text>
</comment>